<dbReference type="InterPro" id="IPR000210">
    <property type="entry name" value="BTB/POZ_dom"/>
</dbReference>
<dbReference type="VEuPathDB" id="FungiDB:jhhlp_005898"/>
<dbReference type="EMBL" id="NLAX01000701">
    <property type="protein sequence ID" value="PKS07296.1"/>
    <property type="molecule type" value="Genomic_DNA"/>
</dbReference>
<dbReference type="AlphaFoldDB" id="A0A2N3N4E5"/>
<accession>A0A2N3N4E5</accession>
<dbReference type="InterPro" id="IPR011333">
    <property type="entry name" value="SKP1/BTB/POZ_sf"/>
</dbReference>
<dbReference type="SUPFAM" id="SSF54695">
    <property type="entry name" value="POZ domain"/>
    <property type="match status" value="1"/>
</dbReference>
<evidence type="ECO:0008006" key="8">
    <source>
        <dbReference type="Google" id="ProtNLM"/>
    </source>
</evidence>
<dbReference type="Proteomes" id="UP000233524">
    <property type="component" value="Unassembled WGS sequence"/>
</dbReference>
<keyword evidence="7" id="KW-1185">Reference proteome</keyword>
<feature type="domain" description="Bromo" evidence="4">
    <location>
        <begin position="342"/>
        <end position="414"/>
    </location>
</feature>
<keyword evidence="1 2" id="KW-0103">Bromodomain</keyword>
<dbReference type="CDD" id="cd18186">
    <property type="entry name" value="BTB_POZ_ZBTB_KLHL-like"/>
    <property type="match status" value="1"/>
</dbReference>
<feature type="region of interest" description="Disordered" evidence="3">
    <location>
        <begin position="237"/>
        <end position="304"/>
    </location>
</feature>
<comment type="caution">
    <text evidence="6">The sequence shown here is derived from an EMBL/GenBank/DDBJ whole genome shotgun (WGS) entry which is preliminary data.</text>
</comment>
<evidence type="ECO:0000256" key="2">
    <source>
        <dbReference type="PROSITE-ProRule" id="PRU00035"/>
    </source>
</evidence>
<organism evidence="6 7">
    <name type="scientific">Lomentospora prolificans</name>
    <dbReference type="NCBI Taxonomy" id="41688"/>
    <lineage>
        <taxon>Eukaryota</taxon>
        <taxon>Fungi</taxon>
        <taxon>Dikarya</taxon>
        <taxon>Ascomycota</taxon>
        <taxon>Pezizomycotina</taxon>
        <taxon>Sordariomycetes</taxon>
        <taxon>Hypocreomycetidae</taxon>
        <taxon>Microascales</taxon>
        <taxon>Microascaceae</taxon>
        <taxon>Lomentospora</taxon>
    </lineage>
</organism>
<dbReference type="Pfam" id="PF00439">
    <property type="entry name" value="Bromodomain"/>
    <property type="match status" value="1"/>
</dbReference>
<evidence type="ECO:0000259" key="4">
    <source>
        <dbReference type="PROSITE" id="PS50014"/>
    </source>
</evidence>
<dbReference type="Gene3D" id="1.20.920.10">
    <property type="entry name" value="Bromodomain-like"/>
    <property type="match status" value="1"/>
</dbReference>
<dbReference type="GO" id="GO:0006338">
    <property type="term" value="P:chromatin remodeling"/>
    <property type="evidence" value="ECO:0007669"/>
    <property type="project" value="TreeGrafter"/>
</dbReference>
<evidence type="ECO:0000313" key="7">
    <source>
        <dbReference type="Proteomes" id="UP000233524"/>
    </source>
</evidence>
<gene>
    <name evidence="6" type="ORF">jhhlp_005898</name>
</gene>
<evidence type="ECO:0000313" key="6">
    <source>
        <dbReference type="EMBL" id="PKS07296.1"/>
    </source>
</evidence>
<dbReference type="InterPro" id="IPR050935">
    <property type="entry name" value="Bromo_chromatin_reader"/>
</dbReference>
<dbReference type="GO" id="GO:0005634">
    <property type="term" value="C:nucleus"/>
    <property type="evidence" value="ECO:0007669"/>
    <property type="project" value="TreeGrafter"/>
</dbReference>
<feature type="domain" description="BTB" evidence="5">
    <location>
        <begin position="35"/>
        <end position="102"/>
    </location>
</feature>
<dbReference type="SMART" id="SM00297">
    <property type="entry name" value="BROMO"/>
    <property type="match status" value="1"/>
</dbReference>
<sequence length="447" mass="49090">MTTRVNGHNTAHPGDDNLKAGRPSFSWLQPHAIFVVIMVGPDEIPFGLQKDLLCAASAYFKRHFEKAPENTVEHVVKIPETTVGVFGLAQSFMYTQEVWPDDGTIPSYEDLFALWQLGQKYEVGGLCEKTLECMEEVKQRTRHIPGASLISRVWKETDEGTPIRRLFLQWAEEYFQSSDAPSEFAKSLPQEFLCELVVEMSAISAPVLGGGGADGGNSVNGPEGSTPLGSMRSVLSAAAGGAKRNASHLEEDGGSEDESSKSKKNRRVSGPATIPLPPSSRNPSASGTNGGPPRRSLPAPTKNPIVNRRISSVLAADGSFTDVQKVDFCADLLSRMLSGPGYWTRLVKPFRQPVDPVVDGVPDYFEKIEKPMDLMTIKSKMERQMYSSAGEFAADVRLIVENCKTYWKEGHPLYGEAEKFSKSFEEKFAEMPKWLSKMHAVEQGPAA</sequence>
<evidence type="ECO:0000259" key="5">
    <source>
        <dbReference type="PROSITE" id="PS50097"/>
    </source>
</evidence>
<dbReference type="PROSITE" id="PS50097">
    <property type="entry name" value="BTB"/>
    <property type="match status" value="1"/>
</dbReference>
<dbReference type="OrthoDB" id="21449at2759"/>
<evidence type="ECO:0000256" key="1">
    <source>
        <dbReference type="ARBA" id="ARBA00023117"/>
    </source>
</evidence>
<dbReference type="PANTHER" id="PTHR22880:SF225">
    <property type="entry name" value="BROMODOMAIN-CONTAINING PROTEIN BET-1-RELATED"/>
    <property type="match status" value="1"/>
</dbReference>
<reference evidence="6 7" key="1">
    <citation type="journal article" date="2017" name="G3 (Bethesda)">
        <title>First Draft Genome Sequence of the Pathogenic Fungus Lomentospora prolificans (Formerly Scedosporium prolificans).</title>
        <authorList>
            <person name="Luo R."/>
            <person name="Zimin A."/>
            <person name="Workman R."/>
            <person name="Fan Y."/>
            <person name="Pertea G."/>
            <person name="Grossman N."/>
            <person name="Wear M.P."/>
            <person name="Jia B."/>
            <person name="Miller H."/>
            <person name="Casadevall A."/>
            <person name="Timp W."/>
            <person name="Zhang S.X."/>
            <person name="Salzberg S.L."/>
        </authorList>
    </citation>
    <scope>NUCLEOTIDE SEQUENCE [LARGE SCALE GENOMIC DNA]</scope>
    <source>
        <strain evidence="6 7">JHH-5317</strain>
    </source>
</reference>
<dbReference type="PANTHER" id="PTHR22880">
    <property type="entry name" value="FALZ-RELATED BROMODOMAIN-CONTAINING PROTEINS"/>
    <property type="match status" value="1"/>
</dbReference>
<dbReference type="STRING" id="41688.A0A2N3N4E5"/>
<dbReference type="GO" id="GO:0006355">
    <property type="term" value="P:regulation of DNA-templated transcription"/>
    <property type="evidence" value="ECO:0007669"/>
    <property type="project" value="TreeGrafter"/>
</dbReference>
<dbReference type="PRINTS" id="PR00503">
    <property type="entry name" value="BROMODOMAIN"/>
</dbReference>
<dbReference type="Gene3D" id="3.30.710.10">
    <property type="entry name" value="Potassium Channel Kv1.1, Chain A"/>
    <property type="match status" value="1"/>
</dbReference>
<protein>
    <recommendedName>
        <fullName evidence="8">Bromo domain-containing protein</fullName>
    </recommendedName>
</protein>
<dbReference type="Pfam" id="PF00651">
    <property type="entry name" value="BTB"/>
    <property type="match status" value="1"/>
</dbReference>
<dbReference type="GO" id="GO:0000785">
    <property type="term" value="C:chromatin"/>
    <property type="evidence" value="ECO:0007669"/>
    <property type="project" value="TreeGrafter"/>
</dbReference>
<dbReference type="PROSITE" id="PS50014">
    <property type="entry name" value="BROMODOMAIN_2"/>
    <property type="match status" value="1"/>
</dbReference>
<name>A0A2N3N4E5_9PEZI</name>
<dbReference type="SUPFAM" id="SSF47370">
    <property type="entry name" value="Bromodomain"/>
    <property type="match status" value="1"/>
</dbReference>
<dbReference type="InterPro" id="IPR036427">
    <property type="entry name" value="Bromodomain-like_sf"/>
</dbReference>
<dbReference type="InterPro" id="IPR001487">
    <property type="entry name" value="Bromodomain"/>
</dbReference>
<evidence type="ECO:0000256" key="3">
    <source>
        <dbReference type="SAM" id="MobiDB-lite"/>
    </source>
</evidence>
<proteinExistence type="predicted"/>
<dbReference type="InParanoid" id="A0A2N3N4E5"/>